<dbReference type="RefSeq" id="WP_272650118.1">
    <property type="nucleotide sequence ID" value="NZ_JAZDDG010000002.1"/>
</dbReference>
<feature type="compositionally biased region" description="Basic and acidic residues" evidence="1">
    <location>
        <begin position="803"/>
        <end position="814"/>
    </location>
</feature>
<evidence type="ECO:0000313" key="3">
    <source>
        <dbReference type="EMBL" id="MEE1975290.1"/>
    </source>
</evidence>
<dbReference type="EMBL" id="JAZDDG010000002">
    <property type="protein sequence ID" value="MEE1975290.1"/>
    <property type="molecule type" value="Genomic_DNA"/>
</dbReference>
<evidence type="ECO:0000259" key="2">
    <source>
        <dbReference type="Pfam" id="PF14905"/>
    </source>
</evidence>
<dbReference type="InterPro" id="IPR041700">
    <property type="entry name" value="OMP_b-brl_3"/>
</dbReference>
<name>A0ABU7IQR2_9FLAO</name>
<dbReference type="SUPFAM" id="SSF56935">
    <property type="entry name" value="Porins"/>
    <property type="match status" value="1"/>
</dbReference>
<dbReference type="Gene3D" id="2.170.130.10">
    <property type="entry name" value="TonB-dependent receptor, plug domain"/>
    <property type="match status" value="1"/>
</dbReference>
<dbReference type="Proteomes" id="UP001356308">
    <property type="component" value="Unassembled WGS sequence"/>
</dbReference>
<evidence type="ECO:0000256" key="1">
    <source>
        <dbReference type="SAM" id="MobiDB-lite"/>
    </source>
</evidence>
<dbReference type="PANTHER" id="PTHR40980:SF4">
    <property type="entry name" value="TONB-DEPENDENT RECEPTOR-LIKE BETA-BARREL DOMAIN-CONTAINING PROTEIN"/>
    <property type="match status" value="1"/>
</dbReference>
<dbReference type="Pfam" id="PF14905">
    <property type="entry name" value="OMP_b-brl_3"/>
    <property type="match status" value="1"/>
</dbReference>
<keyword evidence="4" id="KW-1185">Reference proteome</keyword>
<organism evidence="3 4">
    <name type="scientific">Maribacter cobaltidurans</name>
    <dbReference type="NCBI Taxonomy" id="1178778"/>
    <lineage>
        <taxon>Bacteria</taxon>
        <taxon>Pseudomonadati</taxon>
        <taxon>Bacteroidota</taxon>
        <taxon>Flavobacteriia</taxon>
        <taxon>Flavobacteriales</taxon>
        <taxon>Flavobacteriaceae</taxon>
        <taxon>Maribacter</taxon>
    </lineage>
</organism>
<feature type="region of interest" description="Disordered" evidence="1">
    <location>
        <begin position="795"/>
        <end position="814"/>
    </location>
</feature>
<dbReference type="SUPFAM" id="SSF49464">
    <property type="entry name" value="Carboxypeptidase regulatory domain-like"/>
    <property type="match status" value="1"/>
</dbReference>
<dbReference type="InterPro" id="IPR008969">
    <property type="entry name" value="CarboxyPept-like_regulatory"/>
</dbReference>
<reference evidence="3 4" key="1">
    <citation type="submission" date="2024-01" db="EMBL/GenBank/DDBJ databases">
        <title>Maribacter spp. originated from different algae showed divergent polysaccharides utilization ability.</title>
        <authorList>
            <person name="Wang H."/>
            <person name="Wu Y."/>
        </authorList>
    </citation>
    <scope>NUCLEOTIDE SEQUENCE [LARGE SCALE GENOMIC DNA]</scope>
    <source>
        <strain evidence="3 4">PR1</strain>
    </source>
</reference>
<feature type="domain" description="Outer membrane protein beta-barrel" evidence="2">
    <location>
        <begin position="382"/>
        <end position="786"/>
    </location>
</feature>
<dbReference type="PANTHER" id="PTHR40980">
    <property type="entry name" value="PLUG DOMAIN-CONTAINING PROTEIN"/>
    <property type="match status" value="1"/>
</dbReference>
<protein>
    <submittedName>
        <fullName evidence="3">Outer membrane beta-barrel family protein</fullName>
    </submittedName>
</protein>
<comment type="caution">
    <text evidence="3">The sequence shown here is derived from an EMBL/GenBank/DDBJ whole genome shotgun (WGS) entry which is preliminary data.</text>
</comment>
<gene>
    <name evidence="3" type="ORF">V1I91_04380</name>
</gene>
<evidence type="ECO:0000313" key="4">
    <source>
        <dbReference type="Proteomes" id="UP001356308"/>
    </source>
</evidence>
<accession>A0ABU7IQR2</accession>
<proteinExistence type="predicted"/>
<dbReference type="InterPro" id="IPR037066">
    <property type="entry name" value="Plug_dom_sf"/>
</dbReference>
<sequence>MDYRKIVFLILVLNFIKIVAVQAQTIKGRVVDENGTPLEGYVSLSEQGDSTDIEKIELTDINGKFEFEEIRIGDYEIYFSFYERMTKFPNSIHITTINTNVELDDFVVENQNLELEEVVLIQKKPLVEQKMDRTVVNVDAVISNEGISALEVLEKSPGLRVDDNGGINLKGRPGVTVYIDDKPTYLSGADLASYLSSLPSSSLEAIEIMTNPPAKYDAAGNAGIINIKTKRNNIVGFNLGLNLSLIQHKYSETRDGLNFNFRKNKINVYGNFGYGTRNGFVNFYVDRNFKDEVGYTLTDFDQYSFIRRKGYQFTTTIGADFYQTDNTTWGIVVGGISRHPESTTNSTSTFTDANGVLDSLTTTRNGEDESFSNASINLNLRHNFREDGPSLGVDLDHIIYETGNEQNFDDRTYYNQDELTSQEVLIGNLSSKLKISSAKADYTHPFNNAVILSIGTKSSYTETDNSADYFSKIEADLIPDYDKTNQFLYDEHVHAGYVNLSKEYSKLSLQLGLRYEKTISKGYQLGNVVKPDSVFRRSYDGLFPTFFALYKIDSLENHQLRINYGRRIDRPYYQDLNPFITPLNKYTFYVGNPLLLPSFSNKVELSYILKKRTTATLGYSYSKNQVNETIEIENGLYFSRPGNIGSTELINFALDGNYDVTDWLRFQFYGSLDFVRIRSNFYDGLLEHKGTNGYLQGLCSFELPKDWVIQLDGNYRTKVTSGQFLYNSKGALNIGISKKLSERSFLSITGSDLLYTNINRGEIRNLDSTDARYKNLGDTRRILISYRLRLGKEFSSKPRHQSKGAEDEKNRVKH</sequence>